<dbReference type="FunFam" id="3.40.1280.10:FF:000008">
    <property type="entry name" value="Group 3 RNA methyltransferase TrmH"/>
    <property type="match status" value="1"/>
</dbReference>
<dbReference type="SUPFAM" id="SSF75217">
    <property type="entry name" value="alpha/beta knot"/>
    <property type="match status" value="1"/>
</dbReference>
<dbReference type="EC" id="2.1.1.185" evidence="5"/>
<feature type="domain" description="RNA 2-O ribose methyltransferase substrate binding" evidence="4">
    <location>
        <begin position="7"/>
        <end position="82"/>
    </location>
</feature>
<dbReference type="SUPFAM" id="SSF55315">
    <property type="entry name" value="L30e-like"/>
    <property type="match status" value="1"/>
</dbReference>
<proteinExistence type="inferred from homology"/>
<protein>
    <submittedName>
        <fullName evidence="5">rRNA methylase</fullName>
        <ecNumber evidence="5">2.1.1.185</ecNumber>
    </submittedName>
</protein>
<dbReference type="GO" id="GO:0032259">
    <property type="term" value="P:methylation"/>
    <property type="evidence" value="ECO:0007669"/>
    <property type="project" value="UniProtKB-KW"/>
</dbReference>
<dbReference type="RefSeq" id="WP_050355649.1">
    <property type="nucleotide sequence ID" value="NZ_LGSS01000010.1"/>
</dbReference>
<dbReference type="Proteomes" id="UP000037267">
    <property type="component" value="Unassembled WGS sequence"/>
</dbReference>
<dbReference type="GO" id="GO:0005829">
    <property type="term" value="C:cytosol"/>
    <property type="evidence" value="ECO:0007669"/>
    <property type="project" value="TreeGrafter"/>
</dbReference>
<evidence type="ECO:0000256" key="1">
    <source>
        <dbReference type="ARBA" id="ARBA00007228"/>
    </source>
</evidence>
<comment type="similarity">
    <text evidence="1">Belongs to the class IV-like SAM-binding methyltransferase superfamily. RNA methyltransferase TrmH family.</text>
</comment>
<evidence type="ECO:0000313" key="6">
    <source>
        <dbReference type="Proteomes" id="UP000037267"/>
    </source>
</evidence>
<name>A0A0L0W9M0_GOTPU</name>
<dbReference type="Gene3D" id="3.40.1280.10">
    <property type="match status" value="1"/>
</dbReference>
<dbReference type="PANTHER" id="PTHR46429:SF1">
    <property type="entry name" value="23S RRNA (GUANOSINE-2'-O-)-METHYLTRANSFERASE RLMB"/>
    <property type="match status" value="1"/>
</dbReference>
<dbReference type="OrthoDB" id="9794400at2"/>
<evidence type="ECO:0000259" key="4">
    <source>
        <dbReference type="SMART" id="SM00967"/>
    </source>
</evidence>
<dbReference type="AlphaFoldDB" id="A0A0L0W9M0"/>
<dbReference type="Pfam" id="PF00588">
    <property type="entry name" value="SpoU_methylase"/>
    <property type="match status" value="1"/>
</dbReference>
<dbReference type="Pfam" id="PF08032">
    <property type="entry name" value="SpoU_sub_bind"/>
    <property type="match status" value="1"/>
</dbReference>
<comment type="caution">
    <text evidence="5">The sequence shown here is derived from an EMBL/GenBank/DDBJ whole genome shotgun (WGS) entry which is preliminary data.</text>
</comment>
<dbReference type="GO" id="GO:0008173">
    <property type="term" value="F:RNA methyltransferase activity"/>
    <property type="evidence" value="ECO:0007669"/>
    <property type="project" value="InterPro"/>
</dbReference>
<dbReference type="InterPro" id="IPR013123">
    <property type="entry name" value="SpoU_subst-bd"/>
</dbReference>
<dbReference type="InterPro" id="IPR029026">
    <property type="entry name" value="tRNA_m1G_MTases_N"/>
</dbReference>
<dbReference type="SMART" id="SM00967">
    <property type="entry name" value="SpoU_sub_bind"/>
    <property type="match status" value="1"/>
</dbReference>
<dbReference type="PATRIC" id="fig|1503.3.peg.55"/>
<dbReference type="STRING" id="1503.CLPU_10c00540"/>
<accession>A0A0L0W9M0</accession>
<keyword evidence="2 5" id="KW-0489">Methyltransferase</keyword>
<dbReference type="Gene3D" id="3.30.1330.30">
    <property type="match status" value="1"/>
</dbReference>
<organism evidence="5 6">
    <name type="scientific">Gottschalkia purinilytica</name>
    <name type="common">Clostridium purinilyticum</name>
    <dbReference type="NCBI Taxonomy" id="1503"/>
    <lineage>
        <taxon>Bacteria</taxon>
        <taxon>Bacillati</taxon>
        <taxon>Bacillota</taxon>
        <taxon>Tissierellia</taxon>
        <taxon>Tissierellales</taxon>
        <taxon>Gottschalkiaceae</taxon>
        <taxon>Gottschalkia</taxon>
    </lineage>
</organism>
<dbReference type="GO" id="GO:0003723">
    <property type="term" value="F:RNA binding"/>
    <property type="evidence" value="ECO:0007669"/>
    <property type="project" value="InterPro"/>
</dbReference>
<evidence type="ECO:0000256" key="2">
    <source>
        <dbReference type="ARBA" id="ARBA00022603"/>
    </source>
</evidence>
<dbReference type="NCBIfam" id="TIGR00186">
    <property type="entry name" value="rRNA_methyl_3"/>
    <property type="match status" value="1"/>
</dbReference>
<dbReference type="InterPro" id="IPR029064">
    <property type="entry name" value="Ribosomal_eL30-like_sf"/>
</dbReference>
<dbReference type="EMBL" id="LGSS01000010">
    <property type="protein sequence ID" value="KNF08000.1"/>
    <property type="molecule type" value="Genomic_DNA"/>
</dbReference>
<dbReference type="CDD" id="cd18103">
    <property type="entry name" value="SpoU-like_RlmB"/>
    <property type="match status" value="1"/>
</dbReference>
<dbReference type="PANTHER" id="PTHR46429">
    <property type="entry name" value="23S RRNA (GUANOSINE-2'-O-)-METHYLTRANSFERASE RLMB"/>
    <property type="match status" value="1"/>
</dbReference>
<sequence>MENLENYIEGRNPVIEALKSERSIEKILISKSANKGSINKIIGMAKDKRIVIQYVEKSKLDSLSDTNSHQGVIAIVSPYSYKTVDDILEFAESKNEDPFIIILDEIEDPHNLGAIIRTAECAGAHGVIIPKRRSAGITPTVIKTSAGAVEYIPVAKVSNISSVIEELKIKGIWIYGAHMEGEYYYEKDLKGPIGLVIGSEGKGIGRLVKEKCDFLIKIPMAGKVSSLNASVATSIVAYEVVRQRRLD</sequence>
<evidence type="ECO:0000256" key="3">
    <source>
        <dbReference type="ARBA" id="ARBA00022679"/>
    </source>
</evidence>
<keyword evidence="6" id="KW-1185">Reference proteome</keyword>
<keyword evidence="3 5" id="KW-0808">Transferase</keyword>
<evidence type="ECO:0000313" key="5">
    <source>
        <dbReference type="EMBL" id="KNF08000.1"/>
    </source>
</evidence>
<dbReference type="InterPro" id="IPR029028">
    <property type="entry name" value="Alpha/beta_knot_MTases"/>
</dbReference>
<dbReference type="GO" id="GO:0006396">
    <property type="term" value="P:RNA processing"/>
    <property type="evidence" value="ECO:0007669"/>
    <property type="project" value="InterPro"/>
</dbReference>
<dbReference type="InterPro" id="IPR001537">
    <property type="entry name" value="SpoU_MeTrfase"/>
</dbReference>
<reference evidence="6" key="1">
    <citation type="submission" date="2015-07" db="EMBL/GenBank/DDBJ databases">
        <title>Draft genome sequence of the purine-degrading Gottschalkia purinilyticum DSM 1384 (formerly Clostridium purinilyticum).</title>
        <authorList>
            <person name="Poehlein A."/>
            <person name="Schiel-Bengelsdorf B."/>
            <person name="Bengelsdorf F.R."/>
            <person name="Daniel R."/>
            <person name="Duerre P."/>
        </authorList>
    </citation>
    <scope>NUCLEOTIDE SEQUENCE [LARGE SCALE GENOMIC DNA]</scope>
    <source>
        <strain evidence="6">DSM 1384</strain>
    </source>
</reference>
<gene>
    <name evidence="5" type="ORF">CLPU_10c00540</name>
</gene>
<dbReference type="InterPro" id="IPR004441">
    <property type="entry name" value="rRNA_MeTrfase_TrmH"/>
</dbReference>